<evidence type="ECO:0000313" key="2">
    <source>
        <dbReference type="Proteomes" id="UP000011944"/>
    </source>
</evidence>
<protein>
    <submittedName>
        <fullName evidence="1">Uncharacterized protein</fullName>
    </submittedName>
</protein>
<gene>
    <name evidence="1" type="ORF">CFSAN001627_00927</name>
</gene>
<reference evidence="1 2" key="1">
    <citation type="submission" date="2012-10" db="EMBL/GenBank/DDBJ databases">
        <authorList>
            <person name="Strain E.A."/>
            <person name="Brown E."/>
            <person name="Allard M.W."/>
            <person name="Gonzalez-Escalona N."/>
            <person name="Timme R."/>
        </authorList>
    </citation>
    <scope>NUCLEOTIDE SEQUENCE [LARGE SCALE GENOMIC DNA]</scope>
    <source>
        <strain evidence="1 2">CFSAN001627</strain>
    </source>
</reference>
<organism evidence="1 2">
    <name type="scientific">Clostridium botulinum CFSAN001627</name>
    <dbReference type="NCBI Taxonomy" id="1232189"/>
    <lineage>
        <taxon>Bacteria</taxon>
        <taxon>Bacillati</taxon>
        <taxon>Bacillota</taxon>
        <taxon>Clostridia</taxon>
        <taxon>Eubacteriales</taxon>
        <taxon>Clostridiaceae</taxon>
        <taxon>Clostridium</taxon>
    </lineage>
</organism>
<evidence type="ECO:0000313" key="1">
    <source>
        <dbReference type="EMBL" id="EKN43377.1"/>
    </source>
</evidence>
<dbReference type="AlphaFoldDB" id="M1ZU71"/>
<proteinExistence type="predicted"/>
<dbReference type="EMBL" id="AMXI01000055">
    <property type="protein sequence ID" value="EKN43377.1"/>
    <property type="molecule type" value="Genomic_DNA"/>
</dbReference>
<sequence>MDMVNIQSKIIKLIKALEFKGHIYLFNKEQIYSNNRGKICSINKLFHLIPIEEYNKMHPDKKKDPSKHKYVKEEVITTFRKQDILFELVDVYKKVGGGNGK</sequence>
<reference evidence="1 2" key="2">
    <citation type="submission" date="2013-03" db="EMBL/GenBank/DDBJ databases">
        <title>Diversity in Clostridium botulinum.</title>
        <authorList>
            <person name="Timme R.E."/>
            <person name="Allard M."/>
            <person name="Luo Y."/>
            <person name="Strain E."/>
            <person name="Gonzalez-Escalona N."/>
            <person name="Brown E."/>
        </authorList>
    </citation>
    <scope>NUCLEOTIDE SEQUENCE [LARGE SCALE GENOMIC DNA]</scope>
    <source>
        <strain evidence="1 2">CFSAN001627</strain>
    </source>
</reference>
<dbReference type="PATRIC" id="fig|1232189.3.peg.151"/>
<dbReference type="Proteomes" id="UP000011944">
    <property type="component" value="Unassembled WGS sequence"/>
</dbReference>
<accession>M1ZU71</accession>
<name>M1ZU71_CLOBO</name>
<comment type="caution">
    <text evidence="1">The sequence shown here is derived from an EMBL/GenBank/DDBJ whole genome shotgun (WGS) entry which is preliminary data.</text>
</comment>